<accession>A0A8S3WZP9</accession>
<sequence length="66" mass="6824">MVAVVGDVCVTVPVPGTVHRDGRPAVKISCAATTSGTARHHDDANLLAIGRRLTTPTSWETEEGAA</sequence>
<keyword evidence="2" id="KW-1185">Reference proteome</keyword>
<protein>
    <submittedName>
        <fullName evidence="1">(apollo) hypothetical protein</fullName>
    </submittedName>
</protein>
<dbReference type="Proteomes" id="UP000691718">
    <property type="component" value="Unassembled WGS sequence"/>
</dbReference>
<proteinExistence type="predicted"/>
<evidence type="ECO:0000313" key="2">
    <source>
        <dbReference type="Proteomes" id="UP000691718"/>
    </source>
</evidence>
<dbReference type="AlphaFoldDB" id="A0A8S3WZP9"/>
<name>A0A8S3WZP9_PARAO</name>
<reference evidence="1" key="1">
    <citation type="submission" date="2021-04" db="EMBL/GenBank/DDBJ databases">
        <authorList>
            <person name="Tunstrom K."/>
        </authorList>
    </citation>
    <scope>NUCLEOTIDE SEQUENCE</scope>
</reference>
<evidence type="ECO:0000313" key="1">
    <source>
        <dbReference type="EMBL" id="CAG4993253.1"/>
    </source>
</evidence>
<dbReference type="EMBL" id="CAJQZP010000885">
    <property type="protein sequence ID" value="CAG4993253.1"/>
    <property type="molecule type" value="Genomic_DNA"/>
</dbReference>
<comment type="caution">
    <text evidence="1">The sequence shown here is derived from an EMBL/GenBank/DDBJ whole genome shotgun (WGS) entry which is preliminary data.</text>
</comment>
<organism evidence="1 2">
    <name type="scientific">Parnassius apollo</name>
    <name type="common">Apollo butterfly</name>
    <name type="synonym">Papilio apollo</name>
    <dbReference type="NCBI Taxonomy" id="110799"/>
    <lineage>
        <taxon>Eukaryota</taxon>
        <taxon>Metazoa</taxon>
        <taxon>Ecdysozoa</taxon>
        <taxon>Arthropoda</taxon>
        <taxon>Hexapoda</taxon>
        <taxon>Insecta</taxon>
        <taxon>Pterygota</taxon>
        <taxon>Neoptera</taxon>
        <taxon>Endopterygota</taxon>
        <taxon>Lepidoptera</taxon>
        <taxon>Glossata</taxon>
        <taxon>Ditrysia</taxon>
        <taxon>Papilionoidea</taxon>
        <taxon>Papilionidae</taxon>
        <taxon>Parnassiinae</taxon>
        <taxon>Parnassini</taxon>
        <taxon>Parnassius</taxon>
        <taxon>Parnassius</taxon>
    </lineage>
</organism>
<gene>
    <name evidence="1" type="ORF">PAPOLLO_LOCUS12472</name>
</gene>